<comment type="caution">
    <text evidence="1">The sequence shown here is derived from an EMBL/GenBank/DDBJ whole genome shotgun (WGS) entry which is preliminary data.</text>
</comment>
<dbReference type="Proteomes" id="UP000266841">
    <property type="component" value="Unassembled WGS sequence"/>
</dbReference>
<evidence type="ECO:0000313" key="1">
    <source>
        <dbReference type="EMBL" id="EJK56679.1"/>
    </source>
</evidence>
<gene>
    <name evidence="1" type="ORF">THAOC_23391</name>
</gene>
<dbReference type="EMBL" id="AGNL01030837">
    <property type="protein sequence ID" value="EJK56679.1"/>
    <property type="molecule type" value="Genomic_DNA"/>
</dbReference>
<dbReference type="InterPro" id="IPR015421">
    <property type="entry name" value="PyrdxlP-dep_Trfase_major"/>
</dbReference>
<sequence length="65" mass="7282">YAPTAGIRELREKVANYYNTLYREHKSSQYTYENVCVVPGGRAGLTRVMAALGDISVGFFTPDYT</sequence>
<reference evidence="1 2" key="1">
    <citation type="journal article" date="2012" name="Genome Biol.">
        <title>Genome and low-iron response of an oceanic diatom adapted to chronic iron limitation.</title>
        <authorList>
            <person name="Lommer M."/>
            <person name="Specht M."/>
            <person name="Roy A.S."/>
            <person name="Kraemer L."/>
            <person name="Andreson R."/>
            <person name="Gutowska M.A."/>
            <person name="Wolf J."/>
            <person name="Bergner S.V."/>
            <person name="Schilhabel M.B."/>
            <person name="Klostermeier U.C."/>
            <person name="Beiko R.G."/>
            <person name="Rosenstiel P."/>
            <person name="Hippler M."/>
            <person name="Laroche J."/>
        </authorList>
    </citation>
    <scope>NUCLEOTIDE SEQUENCE [LARGE SCALE GENOMIC DNA]</scope>
    <source>
        <strain evidence="1 2">CCMP1005</strain>
    </source>
</reference>
<dbReference type="Gene3D" id="3.40.640.10">
    <property type="entry name" value="Type I PLP-dependent aspartate aminotransferase-like (Major domain)"/>
    <property type="match status" value="1"/>
</dbReference>
<dbReference type="OrthoDB" id="2108at2759"/>
<evidence type="ECO:0008006" key="3">
    <source>
        <dbReference type="Google" id="ProtNLM"/>
    </source>
</evidence>
<organism evidence="1 2">
    <name type="scientific">Thalassiosira oceanica</name>
    <name type="common">Marine diatom</name>
    <dbReference type="NCBI Taxonomy" id="159749"/>
    <lineage>
        <taxon>Eukaryota</taxon>
        <taxon>Sar</taxon>
        <taxon>Stramenopiles</taxon>
        <taxon>Ochrophyta</taxon>
        <taxon>Bacillariophyta</taxon>
        <taxon>Coscinodiscophyceae</taxon>
        <taxon>Thalassiosirophycidae</taxon>
        <taxon>Thalassiosirales</taxon>
        <taxon>Thalassiosiraceae</taxon>
        <taxon>Thalassiosira</taxon>
    </lineage>
</organism>
<dbReference type="InterPro" id="IPR015424">
    <property type="entry name" value="PyrdxlP-dep_Trfase"/>
</dbReference>
<protein>
    <recommendedName>
        <fullName evidence="3">Aminotransferase class I/classII domain-containing protein</fullName>
    </recommendedName>
</protein>
<evidence type="ECO:0000313" key="2">
    <source>
        <dbReference type="Proteomes" id="UP000266841"/>
    </source>
</evidence>
<dbReference type="eggNOG" id="ENOG502S8IW">
    <property type="taxonomic scope" value="Eukaryota"/>
</dbReference>
<feature type="non-terminal residue" evidence="1">
    <location>
        <position position="1"/>
    </location>
</feature>
<keyword evidence="2" id="KW-1185">Reference proteome</keyword>
<dbReference type="AlphaFoldDB" id="K0RWB7"/>
<name>K0RWB7_THAOC</name>
<proteinExistence type="predicted"/>
<dbReference type="SUPFAM" id="SSF53383">
    <property type="entry name" value="PLP-dependent transferases"/>
    <property type="match status" value="1"/>
</dbReference>
<accession>K0RWB7</accession>